<evidence type="ECO:0000256" key="3">
    <source>
        <dbReference type="ARBA" id="ARBA00022824"/>
    </source>
</evidence>
<comment type="caution">
    <text evidence="13">The sequence shown here is derived from an EMBL/GenBank/DDBJ whole genome shotgun (WGS) entry which is preliminary data.</text>
</comment>
<keyword evidence="1 9" id="KW-0813">Transport</keyword>
<dbReference type="FunFam" id="3.40.50.410:FF:000008">
    <property type="entry name" value="Protein transport protein SEC23"/>
    <property type="match status" value="1"/>
</dbReference>
<dbReference type="InterPro" id="IPR012990">
    <property type="entry name" value="Beta-sandwich_Sec23_24"/>
</dbReference>
<dbReference type="InterPro" id="IPR036174">
    <property type="entry name" value="Znf_Sec23_Sec24_sf"/>
</dbReference>
<feature type="domain" description="Sec23/Sec24 beta-sandwich" evidence="12">
    <location>
        <begin position="400"/>
        <end position="501"/>
    </location>
</feature>
<keyword evidence="14" id="KW-1185">Reference proteome</keyword>
<evidence type="ECO:0000256" key="1">
    <source>
        <dbReference type="ARBA" id="ARBA00022448"/>
    </source>
</evidence>
<feature type="non-terminal residue" evidence="13">
    <location>
        <position position="1"/>
    </location>
</feature>
<comment type="subcellular location">
    <subcellularLocation>
        <location evidence="9">Cytoplasmic vesicle</location>
        <location evidence="9">COPII-coated vesicle membrane</location>
        <topology evidence="9">Peripheral membrane protein</topology>
        <orientation evidence="9">Cytoplasmic side</orientation>
    </subcellularLocation>
    <subcellularLocation>
        <location evidence="9">Endoplasmic reticulum membrane</location>
        <topology evidence="9">Peripheral membrane protein</topology>
        <orientation evidence="9">Cytoplasmic side</orientation>
    </subcellularLocation>
</comment>
<keyword evidence="3 9" id="KW-0256">Endoplasmic reticulum</keyword>
<keyword evidence="9" id="KW-0963">Cytoplasm</keyword>
<evidence type="ECO:0000313" key="14">
    <source>
        <dbReference type="Proteomes" id="UP001187471"/>
    </source>
</evidence>
<comment type="similarity">
    <text evidence="9">Belongs to the SEC23/SEC24 family. SEC23 subfamily.</text>
</comment>
<dbReference type="Gene3D" id="2.30.30.380">
    <property type="entry name" value="Zn-finger domain of Sec23/24"/>
    <property type="match status" value="1"/>
</dbReference>
<feature type="domain" description="Sec23/Sec24 trunk" evidence="11">
    <location>
        <begin position="122"/>
        <end position="388"/>
    </location>
</feature>
<keyword evidence="5 9" id="KW-0931">ER-Golgi transport</keyword>
<dbReference type="EMBL" id="JAVXUO010001325">
    <property type="protein sequence ID" value="KAK2983424.1"/>
    <property type="molecule type" value="Genomic_DNA"/>
</dbReference>
<evidence type="ECO:0000256" key="4">
    <source>
        <dbReference type="ARBA" id="ARBA00022833"/>
    </source>
</evidence>
<dbReference type="GO" id="GO:0006886">
    <property type="term" value="P:intracellular protein transport"/>
    <property type="evidence" value="ECO:0007669"/>
    <property type="project" value="InterPro"/>
</dbReference>
<evidence type="ECO:0000256" key="7">
    <source>
        <dbReference type="ARBA" id="ARBA00023136"/>
    </source>
</evidence>
<reference evidence="13" key="1">
    <citation type="submission" date="2022-12" db="EMBL/GenBank/DDBJ databases">
        <title>Draft genome assemblies for two species of Escallonia (Escalloniales).</title>
        <authorList>
            <person name="Chanderbali A."/>
            <person name="Dervinis C."/>
            <person name="Anghel I."/>
            <person name="Soltis D."/>
            <person name="Soltis P."/>
            <person name="Zapata F."/>
        </authorList>
    </citation>
    <scope>NUCLEOTIDE SEQUENCE</scope>
    <source>
        <strain evidence="13">UCBG92.1500</strain>
        <tissue evidence="13">Leaf</tissue>
    </source>
</reference>
<dbReference type="GO" id="GO:0005096">
    <property type="term" value="F:GTPase activator activity"/>
    <property type="evidence" value="ECO:0007669"/>
    <property type="project" value="TreeGrafter"/>
</dbReference>
<dbReference type="Gene3D" id="2.60.40.1670">
    <property type="entry name" value="beta-sandwich domain of Sec23/24"/>
    <property type="match status" value="1"/>
</dbReference>
<accession>A0AA88RDW2</accession>
<dbReference type="GO" id="GO:0070971">
    <property type="term" value="C:endoplasmic reticulum exit site"/>
    <property type="evidence" value="ECO:0007669"/>
    <property type="project" value="TreeGrafter"/>
</dbReference>
<dbReference type="SUPFAM" id="SSF81995">
    <property type="entry name" value="beta-sandwich domain of Sec23/24"/>
    <property type="match status" value="1"/>
</dbReference>
<keyword evidence="7 9" id="KW-0472">Membrane</keyword>
<evidence type="ECO:0000313" key="13">
    <source>
        <dbReference type="EMBL" id="KAK2983424.1"/>
    </source>
</evidence>
<sequence length="506" mass="55326">MTEFLDLETQDAIRMPWNVLPGTKSDAAQSAVPISAVYTPLKPLPSLPVVPYPPLRCRTCRSVLSPFAVVDFSTKVWICPFCLHRNHFPPHYHSISDQHLPAELHQAYTTIEYESPSEKSAVPPVYMFVLDTSVIEEELGFLKSAVSRAVGMLPETSLVGLITFGTYVCVHELGFGHIPRVYVFKGSKEVSKDQVLEQMGFLNRRPKPSVGVIAGVRDGLSQESISRFLLPASECEFALNSVLEELQKDPWPVPPDQRASRCTGTAISVAAHLLGVCVPGSGARIMAFVGGPSTEGPGSIVSKNLSEPIRSHKDLDKDSAPYYHKAVKFYEGLSKQLIHQGHVLDIFACALDQVGVAELKVAVERSGGLVVLAESFGHSVFKDSLKHIFQSGDNDLGLSSNGIFEVTCSKDIKIQGIIGPCASLEKKGPLCSETVIGQGHTTAWKMCGLDKSTSLCLIFEVTRKDTPDAIGQLENNQFYFHYQHSSGQMRLRATTFSRRWVAGPGI</sequence>
<evidence type="ECO:0000259" key="11">
    <source>
        <dbReference type="Pfam" id="PF04811"/>
    </source>
</evidence>
<dbReference type="GO" id="GO:0090110">
    <property type="term" value="P:COPII-coated vesicle cargo loading"/>
    <property type="evidence" value="ECO:0007669"/>
    <property type="project" value="TreeGrafter"/>
</dbReference>
<dbReference type="Pfam" id="PF04811">
    <property type="entry name" value="Sec23_trunk"/>
    <property type="match status" value="1"/>
</dbReference>
<dbReference type="Pfam" id="PF08033">
    <property type="entry name" value="Sec23_BS"/>
    <property type="match status" value="1"/>
</dbReference>
<dbReference type="AlphaFoldDB" id="A0AA88RDW2"/>
<dbReference type="GO" id="GO:0005789">
    <property type="term" value="C:endoplasmic reticulum membrane"/>
    <property type="evidence" value="ECO:0007669"/>
    <property type="project" value="UniProtKB-SubCell"/>
</dbReference>
<feature type="domain" description="Zinc finger Sec23/Sec24-type" evidence="10">
    <location>
        <begin position="54"/>
        <end position="92"/>
    </location>
</feature>
<dbReference type="SUPFAM" id="SSF82919">
    <property type="entry name" value="Zn-finger domain of Sec23/24"/>
    <property type="match status" value="1"/>
</dbReference>
<dbReference type="Gene3D" id="3.40.50.410">
    <property type="entry name" value="von Willebrand factor, type A domain"/>
    <property type="match status" value="1"/>
</dbReference>
<dbReference type="GO" id="GO:0008270">
    <property type="term" value="F:zinc ion binding"/>
    <property type="evidence" value="ECO:0007669"/>
    <property type="project" value="InterPro"/>
</dbReference>
<dbReference type="PANTHER" id="PTHR11141">
    <property type="entry name" value="PROTEIN TRANSPORT PROTEIN SEC23"/>
    <property type="match status" value="1"/>
</dbReference>
<dbReference type="GO" id="GO:0030127">
    <property type="term" value="C:COPII vesicle coat"/>
    <property type="evidence" value="ECO:0007669"/>
    <property type="project" value="InterPro"/>
</dbReference>
<dbReference type="FunFam" id="2.30.30.380:FF:000001">
    <property type="entry name" value="Protein transport protein SEC23"/>
    <property type="match status" value="1"/>
</dbReference>
<dbReference type="InterPro" id="IPR006896">
    <property type="entry name" value="Sec23/24_trunk_dom"/>
</dbReference>
<gene>
    <name evidence="13" type="ORF">RJ640_016031</name>
</gene>
<keyword evidence="4 9" id="KW-0862">Zinc</keyword>
<name>A0AA88RDW2_9ASTE</name>
<keyword evidence="8 9" id="KW-0968">Cytoplasmic vesicle</keyword>
<evidence type="ECO:0000259" key="10">
    <source>
        <dbReference type="Pfam" id="PF04810"/>
    </source>
</evidence>
<dbReference type="Pfam" id="PF04810">
    <property type="entry name" value="zf-Sec23_Sec24"/>
    <property type="match status" value="1"/>
</dbReference>
<evidence type="ECO:0000256" key="9">
    <source>
        <dbReference type="RuleBase" id="RU365030"/>
    </source>
</evidence>
<organism evidence="13 14">
    <name type="scientific">Escallonia rubra</name>
    <dbReference type="NCBI Taxonomy" id="112253"/>
    <lineage>
        <taxon>Eukaryota</taxon>
        <taxon>Viridiplantae</taxon>
        <taxon>Streptophyta</taxon>
        <taxon>Embryophyta</taxon>
        <taxon>Tracheophyta</taxon>
        <taxon>Spermatophyta</taxon>
        <taxon>Magnoliopsida</taxon>
        <taxon>eudicotyledons</taxon>
        <taxon>Gunneridae</taxon>
        <taxon>Pentapetalae</taxon>
        <taxon>asterids</taxon>
        <taxon>campanulids</taxon>
        <taxon>Escalloniales</taxon>
        <taxon>Escalloniaceae</taxon>
        <taxon>Escallonia</taxon>
    </lineage>
</organism>
<proteinExistence type="inferred from homology"/>
<evidence type="ECO:0000256" key="5">
    <source>
        <dbReference type="ARBA" id="ARBA00022892"/>
    </source>
</evidence>
<dbReference type="Proteomes" id="UP001187471">
    <property type="component" value="Unassembled WGS sequence"/>
</dbReference>
<keyword evidence="6 9" id="KW-0653">Protein transport</keyword>
<keyword evidence="2 9" id="KW-0479">Metal-binding</keyword>
<protein>
    <recommendedName>
        <fullName evidence="9">Protein transport protein SEC23</fullName>
    </recommendedName>
</protein>
<evidence type="ECO:0000256" key="8">
    <source>
        <dbReference type="ARBA" id="ARBA00023329"/>
    </source>
</evidence>
<evidence type="ECO:0000259" key="12">
    <source>
        <dbReference type="Pfam" id="PF08033"/>
    </source>
</evidence>
<dbReference type="PANTHER" id="PTHR11141:SF2">
    <property type="entry name" value="PROTEIN TRANSPORT PROTEIN SEC23 C"/>
    <property type="match status" value="1"/>
</dbReference>
<dbReference type="InterPro" id="IPR036465">
    <property type="entry name" value="vWFA_dom_sf"/>
</dbReference>
<dbReference type="SUPFAM" id="SSF53300">
    <property type="entry name" value="vWA-like"/>
    <property type="match status" value="1"/>
</dbReference>
<dbReference type="InterPro" id="IPR037364">
    <property type="entry name" value="Sec23"/>
</dbReference>
<comment type="function">
    <text evidence="9">Component of the coat protein complex II (COPII) which promotes the formation of transport vesicles from the endoplasmic reticulum (ER). The coat has two main functions, the physical deformation of the endoplasmic reticulum membrane into vesicles and the selection of cargo molecules.</text>
</comment>
<evidence type="ECO:0000256" key="6">
    <source>
        <dbReference type="ARBA" id="ARBA00022927"/>
    </source>
</evidence>
<evidence type="ECO:0000256" key="2">
    <source>
        <dbReference type="ARBA" id="ARBA00022723"/>
    </source>
</evidence>
<dbReference type="InterPro" id="IPR006895">
    <property type="entry name" value="Znf_Sec23_Sec24"/>
</dbReference>